<reference evidence="1 2" key="1">
    <citation type="submission" date="2020-08" db="EMBL/GenBank/DDBJ databases">
        <title>Functional genomics of gut bacteria from endangered species of beetles.</title>
        <authorList>
            <person name="Carlos-Shanley C."/>
        </authorList>
    </citation>
    <scope>NUCLEOTIDE SEQUENCE [LARGE SCALE GENOMIC DNA]</scope>
    <source>
        <strain evidence="1 2">S00123</strain>
    </source>
</reference>
<dbReference type="AlphaFoldDB" id="A0A7W7IP71"/>
<evidence type="ECO:0000313" key="1">
    <source>
        <dbReference type="EMBL" id="MBB4797969.1"/>
    </source>
</evidence>
<name>A0A7W7IP71_9CAUL</name>
<proteinExistence type="predicted"/>
<keyword evidence="2" id="KW-1185">Reference proteome</keyword>
<dbReference type="Pfam" id="PF05772">
    <property type="entry name" value="NinB"/>
    <property type="match status" value="1"/>
</dbReference>
<evidence type="ECO:0008006" key="3">
    <source>
        <dbReference type="Google" id="ProtNLM"/>
    </source>
</evidence>
<organism evidence="1 2">
    <name type="scientific">Brevundimonas bullata</name>
    <dbReference type="NCBI Taxonomy" id="13160"/>
    <lineage>
        <taxon>Bacteria</taxon>
        <taxon>Pseudomonadati</taxon>
        <taxon>Pseudomonadota</taxon>
        <taxon>Alphaproteobacteria</taxon>
        <taxon>Caulobacterales</taxon>
        <taxon>Caulobacteraceae</taxon>
        <taxon>Brevundimonas</taxon>
    </lineage>
</organism>
<dbReference type="EMBL" id="JACHKY010000002">
    <property type="protein sequence ID" value="MBB4797969.1"/>
    <property type="molecule type" value="Genomic_DNA"/>
</dbReference>
<comment type="caution">
    <text evidence="1">The sequence shown here is derived from an EMBL/GenBank/DDBJ whole genome shotgun (WGS) entry which is preliminary data.</text>
</comment>
<dbReference type="RefSeq" id="WP_184268944.1">
    <property type="nucleotide sequence ID" value="NZ_JACHKY010000002.1"/>
</dbReference>
<protein>
    <recommendedName>
        <fullName evidence="3">NinB protein</fullName>
    </recommendedName>
</protein>
<accession>A0A7W7IP71</accession>
<sequence>MSRNLLRLTPGARRDAHLWVDKALSLWTPGKPFLLEIREPKRTDEQNAALWSLLGQITKQRPLHNGRKMTADLWKSVFMDALGHEVDYCASLDGERIFPLGHRSSHLSKAQFSDLLELILHWTAEQGLTIKHFDAEPERVAA</sequence>
<evidence type="ECO:0000313" key="2">
    <source>
        <dbReference type="Proteomes" id="UP000539957"/>
    </source>
</evidence>
<dbReference type="SUPFAM" id="SSF103370">
    <property type="entry name" value="NinB"/>
    <property type="match status" value="1"/>
</dbReference>
<dbReference type="InterPro" id="IPR008711">
    <property type="entry name" value="Recombinase_NinB"/>
</dbReference>
<gene>
    <name evidence="1" type="ORF">HNP32_001693</name>
</gene>
<dbReference type="Proteomes" id="UP000539957">
    <property type="component" value="Unassembled WGS sequence"/>
</dbReference>
<dbReference type="InterPro" id="IPR036619">
    <property type="entry name" value="NinB_sf"/>
</dbReference>
<dbReference type="Gene3D" id="1.10.3790.10">
    <property type="entry name" value="NinB"/>
    <property type="match status" value="1"/>
</dbReference>